<proteinExistence type="predicted"/>
<accession>A0A9P5RT34</accession>
<protein>
    <submittedName>
        <fullName evidence="1">Uncharacterized protein</fullName>
    </submittedName>
</protein>
<dbReference type="EMBL" id="JAAAUQ010001279">
    <property type="protein sequence ID" value="KAF9140745.1"/>
    <property type="molecule type" value="Genomic_DNA"/>
</dbReference>
<name>A0A9P5RT34_9FUNG</name>
<comment type="caution">
    <text evidence="1">The sequence shown here is derived from an EMBL/GenBank/DDBJ whole genome shotgun (WGS) entry which is preliminary data.</text>
</comment>
<organism evidence="1 2">
    <name type="scientific">Linnemannia schmuckeri</name>
    <dbReference type="NCBI Taxonomy" id="64567"/>
    <lineage>
        <taxon>Eukaryota</taxon>
        <taxon>Fungi</taxon>
        <taxon>Fungi incertae sedis</taxon>
        <taxon>Mucoromycota</taxon>
        <taxon>Mortierellomycotina</taxon>
        <taxon>Mortierellomycetes</taxon>
        <taxon>Mortierellales</taxon>
        <taxon>Mortierellaceae</taxon>
        <taxon>Linnemannia</taxon>
    </lineage>
</organism>
<reference evidence="1" key="1">
    <citation type="journal article" date="2020" name="Fungal Divers.">
        <title>Resolving the Mortierellaceae phylogeny through synthesis of multi-gene phylogenetics and phylogenomics.</title>
        <authorList>
            <person name="Vandepol N."/>
            <person name="Liber J."/>
            <person name="Desiro A."/>
            <person name="Na H."/>
            <person name="Kennedy M."/>
            <person name="Barry K."/>
            <person name="Grigoriev I.V."/>
            <person name="Miller A.N."/>
            <person name="O'Donnell K."/>
            <person name="Stajich J.E."/>
            <person name="Bonito G."/>
        </authorList>
    </citation>
    <scope>NUCLEOTIDE SEQUENCE</scope>
    <source>
        <strain evidence="1">NRRL 6426</strain>
    </source>
</reference>
<dbReference type="Proteomes" id="UP000748756">
    <property type="component" value="Unassembled WGS sequence"/>
</dbReference>
<sequence>MRIENVPRPNVLCRRNGSSLDNQLVGGLPMDMTKRYDVHRFIYTRLSRMTGLKELNLGVPDTVSARHSWHVIEAGELGRFDDPGHNFVREFNYRSLELSLDSGLDLLANMKELTVLDVRWTAHRIGVEELEWMHANWPKLKEIKRLASKRGWAGDDEGGMVVKVAVDGAYSYHFELRPRAGAPQNQI</sequence>
<evidence type="ECO:0000313" key="2">
    <source>
        <dbReference type="Proteomes" id="UP000748756"/>
    </source>
</evidence>
<dbReference type="AlphaFoldDB" id="A0A9P5RT34"/>
<keyword evidence="2" id="KW-1185">Reference proteome</keyword>
<dbReference type="OrthoDB" id="2434396at2759"/>
<gene>
    <name evidence="1" type="ORF">BG015_001526</name>
</gene>
<evidence type="ECO:0000313" key="1">
    <source>
        <dbReference type="EMBL" id="KAF9140745.1"/>
    </source>
</evidence>